<keyword evidence="1" id="KW-1185">Reference proteome</keyword>
<accession>A0A914N7N5</accession>
<evidence type="ECO:0000313" key="2">
    <source>
        <dbReference type="WBParaSite" id="Minc3s04458g36326"/>
    </source>
</evidence>
<dbReference type="Proteomes" id="UP000887563">
    <property type="component" value="Unplaced"/>
</dbReference>
<evidence type="ECO:0000313" key="1">
    <source>
        <dbReference type="Proteomes" id="UP000887563"/>
    </source>
</evidence>
<reference evidence="2" key="1">
    <citation type="submission" date="2022-11" db="UniProtKB">
        <authorList>
            <consortium name="WormBaseParasite"/>
        </authorList>
    </citation>
    <scope>IDENTIFICATION</scope>
</reference>
<sequence>MMSGGWKIDKNSFERKRGVRKGYYTFLFLFLNGTENAIFFKIPSRRLLSIKADGEE</sequence>
<organism evidence="1 2">
    <name type="scientific">Meloidogyne incognita</name>
    <name type="common">Southern root-knot nematode worm</name>
    <name type="synonym">Oxyuris incognita</name>
    <dbReference type="NCBI Taxonomy" id="6306"/>
    <lineage>
        <taxon>Eukaryota</taxon>
        <taxon>Metazoa</taxon>
        <taxon>Ecdysozoa</taxon>
        <taxon>Nematoda</taxon>
        <taxon>Chromadorea</taxon>
        <taxon>Rhabditida</taxon>
        <taxon>Tylenchina</taxon>
        <taxon>Tylenchomorpha</taxon>
        <taxon>Tylenchoidea</taxon>
        <taxon>Meloidogynidae</taxon>
        <taxon>Meloidogyninae</taxon>
        <taxon>Meloidogyne</taxon>
        <taxon>Meloidogyne incognita group</taxon>
    </lineage>
</organism>
<protein>
    <submittedName>
        <fullName evidence="2">Uncharacterized protein</fullName>
    </submittedName>
</protein>
<proteinExistence type="predicted"/>
<dbReference type="AlphaFoldDB" id="A0A914N7N5"/>
<dbReference type="WBParaSite" id="Minc3s04458g36326">
    <property type="protein sequence ID" value="Minc3s04458g36326"/>
    <property type="gene ID" value="Minc3s04458g36326"/>
</dbReference>
<name>A0A914N7N5_MELIC</name>